<dbReference type="OrthoDB" id="4191440at2759"/>
<gene>
    <name evidence="3" type="ORF">ACJ73_01076</name>
</gene>
<feature type="compositionally biased region" description="Polar residues" evidence="1">
    <location>
        <begin position="639"/>
        <end position="648"/>
    </location>
</feature>
<keyword evidence="4" id="KW-1185">Reference proteome</keyword>
<keyword evidence="2" id="KW-1133">Transmembrane helix</keyword>
<protein>
    <recommendedName>
        <fullName evidence="5">F-box domain-containing protein</fullName>
    </recommendedName>
</protein>
<feature type="region of interest" description="Disordered" evidence="1">
    <location>
        <begin position="548"/>
        <end position="648"/>
    </location>
</feature>
<evidence type="ECO:0008006" key="5">
    <source>
        <dbReference type="Google" id="ProtNLM"/>
    </source>
</evidence>
<evidence type="ECO:0000256" key="1">
    <source>
        <dbReference type="SAM" id="MobiDB-lite"/>
    </source>
</evidence>
<sequence>MLVEYNGAFVIGTGIPSGVLRFAGHVVLGIYMSLTSTAYNYVKDHAAIVQQPPFHPNTFYLSHLASKWSKIGFWWNFAMWIPTMLVPSLYVILIGLLDAAIMVYFAIATVRQATYIPHSPGPCRNAETWQVPMNGNESYFHVLETLHTYLDNPDMNVPSDKICKDFVSQWRFGIGSLLVVSIVGVRSRMTPERKRKEPFVLSALKVICFIPYSFGEAAFQIFWSALDLLPNSVLSRCRFYVRYMSKMSQFVSLPIQDRLQKYSISFPFFKRYDSPSAPMMVRAKAKSESAPLARFLHLDILTLVAQHLHYQDLVNLSLASKEMRQTVFPDGHSGGCGLGILRIYACDNATKTGSAPAHGSTVGAVIDRLHWRVNTTAQEADSVMTVSKMNAWCVVLAKHFTFFSAWNNGMSATKSRWNDLDTASIVTILRARAARRRCRLGVRGGGFVTPVVVSARTLCIRHGASSLLSRAKSRIPLAGSDPVRGGCYPPRGYGGLYKQRKAAITCENRVSTFVYTTLDVMLINLNSWFNLRSGGTPDLTKEYVPTRRRNPETSEAQGSNAGLPTPATDRRIKAPEAFEPDDTIEEESNDSNIEYEDPVNDAMSDNAGGPSGRDSASEETPMRLEIARLQHELERMRSSGATEASASD</sequence>
<comment type="caution">
    <text evidence="3">The sequence shown here is derived from an EMBL/GenBank/DDBJ whole genome shotgun (WGS) entry which is preliminary data.</text>
</comment>
<keyword evidence="2" id="KW-0472">Membrane</keyword>
<dbReference type="EMBL" id="LGTZ01000089">
    <property type="protein sequence ID" value="OJD27538.1"/>
    <property type="molecule type" value="Genomic_DNA"/>
</dbReference>
<evidence type="ECO:0000313" key="3">
    <source>
        <dbReference type="EMBL" id="OJD27538.1"/>
    </source>
</evidence>
<accession>A0A1J9QHG7</accession>
<feature type="compositionally biased region" description="Basic and acidic residues" evidence="1">
    <location>
        <begin position="620"/>
        <end position="637"/>
    </location>
</feature>
<feature type="transmembrane region" description="Helical" evidence="2">
    <location>
        <begin position="77"/>
        <end position="107"/>
    </location>
</feature>
<dbReference type="AlphaFoldDB" id="A0A1J9QHG7"/>
<reference evidence="3 4" key="1">
    <citation type="submission" date="2015-08" db="EMBL/GenBank/DDBJ databases">
        <title>Emmonsia species relationships and genome sequence.</title>
        <authorList>
            <person name="Cuomo C.A."/>
            <person name="Schwartz I.S."/>
            <person name="Kenyon C."/>
            <person name="De Hoog G.S."/>
            <person name="Govender N.P."/>
            <person name="Botha A."/>
            <person name="Moreno L."/>
            <person name="De Vries M."/>
            <person name="Munoz J.F."/>
            <person name="Stielow J.B."/>
        </authorList>
    </citation>
    <scope>NUCLEOTIDE SEQUENCE [LARGE SCALE GENOMIC DNA]</scope>
    <source>
        <strain evidence="3 4">EI222</strain>
    </source>
</reference>
<dbReference type="Proteomes" id="UP000242791">
    <property type="component" value="Unassembled WGS sequence"/>
</dbReference>
<feature type="compositionally biased region" description="Polar residues" evidence="1">
    <location>
        <begin position="553"/>
        <end position="562"/>
    </location>
</feature>
<name>A0A1J9QHG7_9EURO</name>
<evidence type="ECO:0000313" key="4">
    <source>
        <dbReference type="Proteomes" id="UP000242791"/>
    </source>
</evidence>
<keyword evidence="2" id="KW-0812">Transmembrane</keyword>
<organism evidence="3 4">
    <name type="scientific">Blastomyces percursus</name>
    <dbReference type="NCBI Taxonomy" id="1658174"/>
    <lineage>
        <taxon>Eukaryota</taxon>
        <taxon>Fungi</taxon>
        <taxon>Dikarya</taxon>
        <taxon>Ascomycota</taxon>
        <taxon>Pezizomycotina</taxon>
        <taxon>Eurotiomycetes</taxon>
        <taxon>Eurotiomycetidae</taxon>
        <taxon>Onygenales</taxon>
        <taxon>Ajellomycetaceae</taxon>
        <taxon>Blastomyces</taxon>
    </lineage>
</organism>
<feature type="transmembrane region" description="Helical" evidence="2">
    <location>
        <begin position="199"/>
        <end position="223"/>
    </location>
</feature>
<dbReference type="VEuPathDB" id="FungiDB:ACJ73_01076"/>
<evidence type="ECO:0000256" key="2">
    <source>
        <dbReference type="SAM" id="Phobius"/>
    </source>
</evidence>
<feature type="compositionally biased region" description="Acidic residues" evidence="1">
    <location>
        <begin position="578"/>
        <end position="599"/>
    </location>
</feature>
<proteinExistence type="predicted"/>